<proteinExistence type="predicted"/>
<evidence type="ECO:0000313" key="1">
    <source>
        <dbReference type="EMBL" id="GKT30576.1"/>
    </source>
</evidence>
<reference evidence="1" key="1">
    <citation type="submission" date="2022-03" db="EMBL/GenBank/DDBJ databases">
        <title>Draft genome sequence of Aduncisulcus paluster, a free-living microaerophilic Fornicata.</title>
        <authorList>
            <person name="Yuyama I."/>
            <person name="Kume K."/>
            <person name="Tamura T."/>
            <person name="Inagaki Y."/>
            <person name="Hashimoto T."/>
        </authorList>
    </citation>
    <scope>NUCLEOTIDE SEQUENCE</scope>
    <source>
        <strain evidence="1">NY0171</strain>
    </source>
</reference>
<dbReference type="EMBL" id="BQXS01008899">
    <property type="protein sequence ID" value="GKT30576.1"/>
    <property type="molecule type" value="Genomic_DNA"/>
</dbReference>
<evidence type="ECO:0008006" key="3">
    <source>
        <dbReference type="Google" id="ProtNLM"/>
    </source>
</evidence>
<feature type="non-terminal residue" evidence="1">
    <location>
        <position position="92"/>
    </location>
</feature>
<dbReference type="Proteomes" id="UP001057375">
    <property type="component" value="Unassembled WGS sequence"/>
</dbReference>
<protein>
    <recommendedName>
        <fullName evidence="3">RNase H type-1 domain-containing protein</fullName>
    </recommendedName>
</protein>
<accession>A0ABQ5KF86</accession>
<evidence type="ECO:0000313" key="2">
    <source>
        <dbReference type="Proteomes" id="UP001057375"/>
    </source>
</evidence>
<keyword evidence="2" id="KW-1185">Reference proteome</keyword>
<organism evidence="1 2">
    <name type="scientific">Aduncisulcus paluster</name>
    <dbReference type="NCBI Taxonomy" id="2918883"/>
    <lineage>
        <taxon>Eukaryota</taxon>
        <taxon>Metamonada</taxon>
        <taxon>Carpediemonas-like organisms</taxon>
        <taxon>Aduncisulcus</taxon>
    </lineage>
</organism>
<gene>
    <name evidence="1" type="ORF">ADUPG1_005554</name>
</gene>
<sequence>MFGFDFEIKHIAGERNGLADGLSRLIKLEKRPKPSEEKHRLSFIRSGAQIEANKELQKAIRKAQKESWPDKINDDDFIVKDEEGKALIPKKA</sequence>
<comment type="caution">
    <text evidence="1">The sequence shown here is derived from an EMBL/GenBank/DDBJ whole genome shotgun (WGS) entry which is preliminary data.</text>
</comment>
<name>A0ABQ5KF86_9EUKA</name>